<dbReference type="GO" id="GO:0004553">
    <property type="term" value="F:hydrolase activity, hydrolyzing O-glycosyl compounds"/>
    <property type="evidence" value="ECO:0007669"/>
    <property type="project" value="InterPro"/>
</dbReference>
<evidence type="ECO:0000313" key="4">
    <source>
        <dbReference type="EMBL" id="KAK3022765.1"/>
    </source>
</evidence>
<reference evidence="4" key="1">
    <citation type="submission" date="2022-12" db="EMBL/GenBank/DDBJ databases">
        <title>Draft genome assemblies for two species of Escallonia (Escalloniales).</title>
        <authorList>
            <person name="Chanderbali A."/>
            <person name="Dervinis C."/>
            <person name="Anghel I."/>
            <person name="Soltis D."/>
            <person name="Soltis P."/>
            <person name="Zapata F."/>
        </authorList>
    </citation>
    <scope>NUCLEOTIDE SEQUENCE</scope>
    <source>
        <strain evidence="4">UCBG64.0493</strain>
        <tissue evidence="4">Leaf</tissue>
    </source>
</reference>
<name>A0AA88WB16_9ASTE</name>
<dbReference type="PANTHER" id="PTHR23421">
    <property type="entry name" value="BETA-GALACTOSIDASE RELATED"/>
    <property type="match status" value="1"/>
</dbReference>
<accession>A0AA88WB16</accession>
<dbReference type="Pfam" id="PF21467">
    <property type="entry name" value="BetaGal_gal-bd"/>
    <property type="match status" value="1"/>
</dbReference>
<evidence type="ECO:0000313" key="5">
    <source>
        <dbReference type="Proteomes" id="UP001188597"/>
    </source>
</evidence>
<keyword evidence="5" id="KW-1185">Reference proteome</keyword>
<dbReference type="GO" id="GO:0005975">
    <property type="term" value="P:carbohydrate metabolic process"/>
    <property type="evidence" value="ECO:0007669"/>
    <property type="project" value="InterPro"/>
</dbReference>
<dbReference type="SUPFAM" id="SSF49785">
    <property type="entry name" value="Galactose-binding domain-like"/>
    <property type="match status" value="1"/>
</dbReference>
<feature type="domain" description="Beta-galactosidase galactose-binding" evidence="3">
    <location>
        <begin position="183"/>
        <end position="242"/>
    </location>
</feature>
<dbReference type="Gene3D" id="2.60.120.260">
    <property type="entry name" value="Galactose-binding domain-like"/>
    <property type="match status" value="1"/>
</dbReference>
<protein>
    <recommendedName>
        <fullName evidence="3">Beta-galactosidase galactose-binding domain-containing protein</fullName>
    </recommendedName>
</protein>
<keyword evidence="1" id="KW-0378">Hydrolase</keyword>
<sequence>MSMEKIVTYGDVRNVEYGNMMTVDSQTSIMVKRPYEAANMEWSWRKEKIGHMESQTLRQRSFYSAKQLLDQKVVTNDTRSQWAKNTEFKFVFERNVKMHNGTNIVSLLSVTVGLPNSDANYETIEHGVIGPVKLIGMSNQERDLSTNTWLYKVGLDGEESSFYEDNADENWQLENLPSYEMFVWYKTNFESPKGEDPVVLDLLSLGKGTAWVNGKNIGRYWPSYLSDEDGCPSSCDYRGAYNPNKCSTNCGKSSQRWPALEKIAAHLLL</sequence>
<comment type="caution">
    <text evidence="4">The sequence shown here is derived from an EMBL/GenBank/DDBJ whole genome shotgun (WGS) entry which is preliminary data.</text>
</comment>
<dbReference type="AlphaFoldDB" id="A0AA88WB16"/>
<dbReference type="PRINTS" id="PR00742">
    <property type="entry name" value="GLHYDRLASE35"/>
</dbReference>
<dbReference type="EMBL" id="JAVXUP010000694">
    <property type="protein sequence ID" value="KAK3022765.1"/>
    <property type="molecule type" value="Genomic_DNA"/>
</dbReference>
<dbReference type="Proteomes" id="UP001188597">
    <property type="component" value="Unassembled WGS sequence"/>
</dbReference>
<dbReference type="InterPro" id="IPR008979">
    <property type="entry name" value="Galactose-bd-like_sf"/>
</dbReference>
<dbReference type="InterPro" id="IPR001944">
    <property type="entry name" value="Glycoside_Hdrlase_35"/>
</dbReference>
<dbReference type="InterPro" id="IPR048913">
    <property type="entry name" value="BetaGal_gal-bd"/>
</dbReference>
<evidence type="ECO:0000256" key="2">
    <source>
        <dbReference type="ARBA" id="ARBA00023295"/>
    </source>
</evidence>
<evidence type="ECO:0000256" key="1">
    <source>
        <dbReference type="ARBA" id="ARBA00022801"/>
    </source>
</evidence>
<gene>
    <name evidence="4" type="ORF">RJ639_046728</name>
</gene>
<proteinExistence type="predicted"/>
<organism evidence="4 5">
    <name type="scientific">Escallonia herrerae</name>
    <dbReference type="NCBI Taxonomy" id="1293975"/>
    <lineage>
        <taxon>Eukaryota</taxon>
        <taxon>Viridiplantae</taxon>
        <taxon>Streptophyta</taxon>
        <taxon>Embryophyta</taxon>
        <taxon>Tracheophyta</taxon>
        <taxon>Spermatophyta</taxon>
        <taxon>Magnoliopsida</taxon>
        <taxon>eudicotyledons</taxon>
        <taxon>Gunneridae</taxon>
        <taxon>Pentapetalae</taxon>
        <taxon>asterids</taxon>
        <taxon>campanulids</taxon>
        <taxon>Escalloniales</taxon>
        <taxon>Escalloniaceae</taxon>
        <taxon>Escallonia</taxon>
    </lineage>
</organism>
<evidence type="ECO:0000259" key="3">
    <source>
        <dbReference type="Pfam" id="PF21467"/>
    </source>
</evidence>
<keyword evidence="2" id="KW-0326">Glycosidase</keyword>